<name>X1HTT9_9ZZZZ</name>
<organism evidence="1">
    <name type="scientific">marine sediment metagenome</name>
    <dbReference type="NCBI Taxonomy" id="412755"/>
    <lineage>
        <taxon>unclassified sequences</taxon>
        <taxon>metagenomes</taxon>
        <taxon>ecological metagenomes</taxon>
    </lineage>
</organism>
<feature type="non-terminal residue" evidence="1">
    <location>
        <position position="1"/>
    </location>
</feature>
<gene>
    <name evidence="1" type="ORF">S03H2_33489</name>
</gene>
<accession>X1HTT9</accession>
<comment type="caution">
    <text evidence="1">The sequence shown here is derived from an EMBL/GenBank/DDBJ whole genome shotgun (WGS) entry which is preliminary data.</text>
</comment>
<protein>
    <submittedName>
        <fullName evidence="1">Uncharacterized protein</fullName>
    </submittedName>
</protein>
<dbReference type="AlphaFoldDB" id="X1HTT9"/>
<reference evidence="1" key="1">
    <citation type="journal article" date="2014" name="Front. Microbiol.">
        <title>High frequency of phylogenetically diverse reductive dehalogenase-homologous genes in deep subseafloor sedimentary metagenomes.</title>
        <authorList>
            <person name="Kawai M."/>
            <person name="Futagami T."/>
            <person name="Toyoda A."/>
            <person name="Takaki Y."/>
            <person name="Nishi S."/>
            <person name="Hori S."/>
            <person name="Arai W."/>
            <person name="Tsubouchi T."/>
            <person name="Morono Y."/>
            <person name="Uchiyama I."/>
            <person name="Ito T."/>
            <person name="Fujiyama A."/>
            <person name="Inagaki F."/>
            <person name="Takami H."/>
        </authorList>
    </citation>
    <scope>NUCLEOTIDE SEQUENCE</scope>
    <source>
        <strain evidence="1">Expedition CK06-06</strain>
    </source>
</reference>
<dbReference type="EMBL" id="BARU01020380">
    <property type="protein sequence ID" value="GAH48708.1"/>
    <property type="molecule type" value="Genomic_DNA"/>
</dbReference>
<sequence length="61" mass="6600">YIAGVWTDVLVNIASRLASWSAWLDVTTPEAAMRWRFVCTTLDTGGVAAVCELELDGVKIG</sequence>
<proteinExistence type="predicted"/>
<evidence type="ECO:0000313" key="1">
    <source>
        <dbReference type="EMBL" id="GAH48708.1"/>
    </source>
</evidence>